<evidence type="ECO:0000313" key="1">
    <source>
        <dbReference type="EMBL" id="KAI5647601.1"/>
    </source>
</evidence>
<proteinExistence type="predicted"/>
<sequence length="136" mass="14941">MQAIKDKMHEREEMRKVKAEAKEEEKAEKDLAKTRVEIAHEMRLAKEAEASMDLHVNKAAEKARRHESKHPDSSVAADQDDPYSGATNYVSHNQMFSDALDSTRSVYGGSTNNTTAAAGITSYPTNTTSSAAPTTK</sequence>
<organism evidence="1 2">
    <name type="scientific">Catharanthus roseus</name>
    <name type="common">Madagascar periwinkle</name>
    <name type="synonym">Vinca rosea</name>
    <dbReference type="NCBI Taxonomy" id="4058"/>
    <lineage>
        <taxon>Eukaryota</taxon>
        <taxon>Viridiplantae</taxon>
        <taxon>Streptophyta</taxon>
        <taxon>Embryophyta</taxon>
        <taxon>Tracheophyta</taxon>
        <taxon>Spermatophyta</taxon>
        <taxon>Magnoliopsida</taxon>
        <taxon>eudicotyledons</taxon>
        <taxon>Gunneridae</taxon>
        <taxon>Pentapetalae</taxon>
        <taxon>asterids</taxon>
        <taxon>lamiids</taxon>
        <taxon>Gentianales</taxon>
        <taxon>Apocynaceae</taxon>
        <taxon>Rauvolfioideae</taxon>
        <taxon>Vinceae</taxon>
        <taxon>Catharanthinae</taxon>
        <taxon>Catharanthus</taxon>
    </lineage>
</organism>
<dbReference type="Proteomes" id="UP001060085">
    <property type="component" value="Linkage Group LG08"/>
</dbReference>
<keyword evidence="2" id="KW-1185">Reference proteome</keyword>
<accession>A0ACB9ZIX3</accession>
<comment type="caution">
    <text evidence="1">The sequence shown here is derived from an EMBL/GenBank/DDBJ whole genome shotgun (WGS) entry which is preliminary data.</text>
</comment>
<name>A0ACB9ZIX3_CATRO</name>
<protein>
    <submittedName>
        <fullName evidence="1">Uncharacterized protein</fullName>
    </submittedName>
</protein>
<gene>
    <name evidence="1" type="ORF">M9H77_33606</name>
</gene>
<evidence type="ECO:0000313" key="2">
    <source>
        <dbReference type="Proteomes" id="UP001060085"/>
    </source>
</evidence>
<dbReference type="EMBL" id="CM044708">
    <property type="protein sequence ID" value="KAI5647601.1"/>
    <property type="molecule type" value="Genomic_DNA"/>
</dbReference>
<reference evidence="2" key="1">
    <citation type="journal article" date="2023" name="Nat. Plants">
        <title>Single-cell RNA sequencing provides a high-resolution roadmap for understanding the multicellular compartmentation of specialized metabolism.</title>
        <authorList>
            <person name="Sun S."/>
            <person name="Shen X."/>
            <person name="Li Y."/>
            <person name="Li Y."/>
            <person name="Wang S."/>
            <person name="Li R."/>
            <person name="Zhang H."/>
            <person name="Shen G."/>
            <person name="Guo B."/>
            <person name="Wei J."/>
            <person name="Xu J."/>
            <person name="St-Pierre B."/>
            <person name="Chen S."/>
            <person name="Sun C."/>
        </authorList>
    </citation>
    <scope>NUCLEOTIDE SEQUENCE [LARGE SCALE GENOMIC DNA]</scope>
</reference>